<name>A0A7M3DJ53_RHILE</name>
<comment type="caution">
    <text evidence="1">The sequence shown here is derived from an EMBL/GenBank/DDBJ whole genome shotgun (WGS) entry which is preliminary data.</text>
</comment>
<protein>
    <submittedName>
        <fullName evidence="1">Uncharacterized protein</fullName>
    </submittedName>
</protein>
<sequence length="75" mass="8850">MNRRDNMHTYKARIDRPEMKVSRVAGERDRDLLRMALNSTARESDKSQPRLYYRPANLARAKTRAGIGRPKYFQP</sequence>
<keyword evidence="1" id="KW-0614">Plasmid</keyword>
<gene>
    <name evidence="1" type="ORF">ELH90_35435</name>
</gene>
<dbReference type="Proteomes" id="UP000292974">
    <property type="component" value="Unassembled WGS sequence"/>
</dbReference>
<organism evidence="1 2">
    <name type="scientific">Rhizobium leguminosarum</name>
    <dbReference type="NCBI Taxonomy" id="384"/>
    <lineage>
        <taxon>Bacteria</taxon>
        <taxon>Pseudomonadati</taxon>
        <taxon>Pseudomonadota</taxon>
        <taxon>Alphaproteobacteria</taxon>
        <taxon>Hyphomicrobiales</taxon>
        <taxon>Rhizobiaceae</taxon>
        <taxon>Rhizobium/Agrobacterium group</taxon>
        <taxon>Rhizobium</taxon>
    </lineage>
</organism>
<geneLocation type="plasmid" evidence="1">
    <name>pSM135B_Rh08</name>
</geneLocation>
<accession>A0A7M3DJ53</accession>
<dbReference type="AlphaFoldDB" id="A0A7M3DJ53"/>
<evidence type="ECO:0000313" key="1">
    <source>
        <dbReference type="EMBL" id="TAY42277.1"/>
    </source>
</evidence>
<reference evidence="1 2" key="1">
    <citation type="submission" date="2019-02" db="EMBL/GenBank/DDBJ databases">
        <title>The genomic architecture of introgression among sibling species of bacteria.</title>
        <authorList>
            <person name="Cavassim M.I.A."/>
            <person name="Moeskjaer S."/>
            <person name="Moslemi C."/>
            <person name="Fields B."/>
            <person name="Bachmann A."/>
            <person name="Vilhjalmsson B."/>
            <person name="Schierup M.H."/>
            <person name="Young J.P.W."/>
            <person name="Andersen S.U."/>
        </authorList>
    </citation>
    <scope>NUCLEOTIDE SEQUENCE [LARGE SCALE GENOMIC DNA]</scope>
    <source>
        <strain evidence="1 2">SM135B</strain>
        <plasmid evidence="1">pSM135B_Rh08</plasmid>
    </source>
</reference>
<proteinExistence type="predicted"/>
<evidence type="ECO:0000313" key="2">
    <source>
        <dbReference type="Proteomes" id="UP000292974"/>
    </source>
</evidence>
<dbReference type="EMBL" id="SIOP01000005">
    <property type="protein sequence ID" value="TAY42277.1"/>
    <property type="molecule type" value="Genomic_DNA"/>
</dbReference>